<proteinExistence type="predicted"/>
<gene>
    <name evidence="2" type="ORF">JJL50_10650</name>
</gene>
<feature type="transmembrane region" description="Helical" evidence="1">
    <location>
        <begin position="64"/>
        <end position="81"/>
    </location>
</feature>
<sequence length="168" mass="18799">MSAIVMACVYALWLAAGWLDFHFHRRTDLPHTSALRESALHGLQLLLIGSGVLAWLLLENTRSLVALLALLVIAHAITGYFDTVSADGRRRISPAEQHVHSVLDAAPWVLLGWVGWHAQPRWSLSVDPAALEAWWLVLLPALVLVVLPWLWELQQCLRVRQQRRGTGA</sequence>
<name>A0ABD7C8V6_STEMA</name>
<keyword evidence="1" id="KW-0472">Membrane</keyword>
<reference evidence="2 3" key="1">
    <citation type="submission" date="2021-01" db="EMBL/GenBank/DDBJ databases">
        <title>Genome Characterization of a novel Stenotrophomonas isolate with high keratinase activity.</title>
        <authorList>
            <person name="Cao Z.-J."/>
        </authorList>
    </citation>
    <scope>NUCLEOTIDE SEQUENCE [LARGE SCALE GENOMIC DNA]</scope>
    <source>
        <strain evidence="2 3">DHHJ</strain>
    </source>
</reference>
<dbReference type="EMBL" id="CP067993">
    <property type="protein sequence ID" value="QQQ44446.1"/>
    <property type="molecule type" value="Genomic_DNA"/>
</dbReference>
<evidence type="ECO:0000313" key="3">
    <source>
        <dbReference type="Proteomes" id="UP000596095"/>
    </source>
</evidence>
<keyword evidence="1" id="KW-1133">Transmembrane helix</keyword>
<protein>
    <recommendedName>
        <fullName evidence="4">Transmembrane protein</fullName>
    </recommendedName>
</protein>
<accession>A0ABD7C8V6</accession>
<dbReference type="AlphaFoldDB" id="A0ABD7C8V6"/>
<organism evidence="2 3">
    <name type="scientific">Stenotrophomonas maltophilia</name>
    <name type="common">Pseudomonas maltophilia</name>
    <name type="synonym">Xanthomonas maltophilia</name>
    <dbReference type="NCBI Taxonomy" id="40324"/>
    <lineage>
        <taxon>Bacteria</taxon>
        <taxon>Pseudomonadati</taxon>
        <taxon>Pseudomonadota</taxon>
        <taxon>Gammaproteobacteria</taxon>
        <taxon>Lysobacterales</taxon>
        <taxon>Lysobacteraceae</taxon>
        <taxon>Stenotrophomonas</taxon>
        <taxon>Stenotrophomonas maltophilia group</taxon>
    </lineage>
</organism>
<keyword evidence="1" id="KW-0812">Transmembrane</keyword>
<feature type="transmembrane region" description="Helical" evidence="1">
    <location>
        <begin position="133"/>
        <end position="151"/>
    </location>
</feature>
<feature type="transmembrane region" description="Helical" evidence="1">
    <location>
        <begin position="38"/>
        <end position="57"/>
    </location>
</feature>
<evidence type="ECO:0000256" key="1">
    <source>
        <dbReference type="SAM" id="Phobius"/>
    </source>
</evidence>
<dbReference type="Proteomes" id="UP000596095">
    <property type="component" value="Chromosome"/>
</dbReference>
<evidence type="ECO:0000313" key="2">
    <source>
        <dbReference type="EMBL" id="QQQ44446.1"/>
    </source>
</evidence>
<evidence type="ECO:0008006" key="4">
    <source>
        <dbReference type="Google" id="ProtNLM"/>
    </source>
</evidence>
<dbReference type="RefSeq" id="WP_049463406.1">
    <property type="nucleotide sequence ID" value="NZ_CP031058.1"/>
</dbReference>